<organism evidence="7 8">
    <name type="scientific">Owenia fusiformis</name>
    <name type="common">Polychaete worm</name>
    <dbReference type="NCBI Taxonomy" id="6347"/>
    <lineage>
        <taxon>Eukaryota</taxon>
        <taxon>Metazoa</taxon>
        <taxon>Spiralia</taxon>
        <taxon>Lophotrochozoa</taxon>
        <taxon>Annelida</taxon>
        <taxon>Polychaeta</taxon>
        <taxon>Sedentaria</taxon>
        <taxon>Canalipalpata</taxon>
        <taxon>Sabellida</taxon>
        <taxon>Oweniida</taxon>
        <taxon>Oweniidae</taxon>
        <taxon>Owenia</taxon>
    </lineage>
</organism>
<dbReference type="Gene3D" id="2.10.70.10">
    <property type="entry name" value="Complement Module, domain 1"/>
    <property type="match status" value="3"/>
</dbReference>
<dbReference type="PROSITE" id="PS50923">
    <property type="entry name" value="SUSHI"/>
    <property type="match status" value="3"/>
</dbReference>
<keyword evidence="4 6" id="KW-1015">Disulfide bond</keyword>
<keyword evidence="8" id="KW-1185">Reference proteome</keyword>
<evidence type="ECO:0000256" key="1">
    <source>
        <dbReference type="ARBA" id="ARBA00022659"/>
    </source>
</evidence>
<dbReference type="AlphaFoldDB" id="A0A8J1XSR0"/>
<dbReference type="SMART" id="SM00032">
    <property type="entry name" value="CCP"/>
    <property type="match status" value="3"/>
</dbReference>
<keyword evidence="5" id="KW-0325">Glycoprotein</keyword>
<feature type="disulfide bond" evidence="6">
    <location>
        <begin position="356"/>
        <end position="399"/>
    </location>
</feature>
<evidence type="ECO:0000313" key="7">
    <source>
        <dbReference type="EMBL" id="CAH1779140.1"/>
    </source>
</evidence>
<dbReference type="InterPro" id="IPR000436">
    <property type="entry name" value="Sushi_SCR_CCP_dom"/>
</dbReference>
<evidence type="ECO:0000256" key="4">
    <source>
        <dbReference type="ARBA" id="ARBA00023157"/>
    </source>
</evidence>
<dbReference type="Gene3D" id="3.10.100.10">
    <property type="entry name" value="Mannose-Binding Protein A, subunit A"/>
    <property type="match status" value="1"/>
</dbReference>
<dbReference type="InterPro" id="IPR035976">
    <property type="entry name" value="Sushi/SCR/CCP_sf"/>
</dbReference>
<dbReference type="CDD" id="cd00033">
    <property type="entry name" value="CCP"/>
    <property type="match status" value="3"/>
</dbReference>
<protein>
    <submittedName>
        <fullName evidence="7">Uncharacterized protein</fullName>
    </submittedName>
</protein>
<evidence type="ECO:0000256" key="3">
    <source>
        <dbReference type="ARBA" id="ARBA00022737"/>
    </source>
</evidence>
<dbReference type="SUPFAM" id="SSF57535">
    <property type="entry name" value="Complement control module/SCR domain"/>
    <property type="match status" value="3"/>
</dbReference>
<dbReference type="Pfam" id="PF00084">
    <property type="entry name" value="Sushi"/>
    <property type="match status" value="3"/>
</dbReference>
<dbReference type="InterPro" id="IPR016186">
    <property type="entry name" value="C-type_lectin-like/link_sf"/>
</dbReference>
<accession>A0A8J1XSR0</accession>
<comment type="caution">
    <text evidence="7">The sequence shown here is derived from an EMBL/GenBank/DDBJ whole genome shotgun (WGS) entry which is preliminary data.</text>
</comment>
<keyword evidence="3" id="KW-0677">Repeat</keyword>
<keyword evidence="2" id="KW-0732">Signal</keyword>
<dbReference type="PANTHER" id="PTHR19325">
    <property type="entry name" value="COMPLEMENT COMPONENT-RELATED SUSHI DOMAIN-CONTAINING"/>
    <property type="match status" value="1"/>
</dbReference>
<comment type="caution">
    <text evidence="6">Lacks conserved residue(s) required for the propagation of feature annotation.</text>
</comment>
<dbReference type="InterPro" id="IPR050350">
    <property type="entry name" value="Compl-Cell_Adhes-Reg"/>
</dbReference>
<evidence type="ECO:0000256" key="5">
    <source>
        <dbReference type="ARBA" id="ARBA00023180"/>
    </source>
</evidence>
<dbReference type="PANTHER" id="PTHR19325:SF574">
    <property type="entry name" value="SUSHI, VON WILLEBRAND FACTOR TYPE A, EGF AND PENTRAXIN DOMAIN-CONTAINING PROTEIN 1"/>
    <property type="match status" value="1"/>
</dbReference>
<name>A0A8J1XSR0_OWEFU</name>
<reference evidence="7" key="1">
    <citation type="submission" date="2022-03" db="EMBL/GenBank/DDBJ databases">
        <authorList>
            <person name="Martin C."/>
        </authorList>
    </citation>
    <scope>NUCLEOTIDE SEQUENCE</scope>
</reference>
<evidence type="ECO:0000313" key="8">
    <source>
        <dbReference type="Proteomes" id="UP000749559"/>
    </source>
</evidence>
<dbReference type="EMBL" id="CAIIXF020000003">
    <property type="protein sequence ID" value="CAH1779140.1"/>
    <property type="molecule type" value="Genomic_DNA"/>
</dbReference>
<evidence type="ECO:0000256" key="6">
    <source>
        <dbReference type="PROSITE-ProRule" id="PRU00302"/>
    </source>
</evidence>
<proteinExistence type="predicted"/>
<gene>
    <name evidence="7" type="ORF">OFUS_LOCUS5975</name>
</gene>
<keyword evidence="1 6" id="KW-0768">Sushi</keyword>
<evidence type="ECO:0000256" key="2">
    <source>
        <dbReference type="ARBA" id="ARBA00022729"/>
    </source>
</evidence>
<dbReference type="SUPFAM" id="SSF56436">
    <property type="entry name" value="C-type lectin-like"/>
    <property type="match status" value="1"/>
</dbReference>
<dbReference type="OrthoDB" id="6160142at2759"/>
<dbReference type="Proteomes" id="UP000749559">
    <property type="component" value="Unassembled WGS sequence"/>
</dbReference>
<dbReference type="InterPro" id="IPR016187">
    <property type="entry name" value="CTDL_fold"/>
</dbReference>
<sequence length="604" mass="66966">MRYFKFNRGDIKMYTNLKVIYLSFAIAFLWEIANAKSTRTCWGKKRTLKEIECQKGHAIRIIEAFAHLDAKSRNRTCDLPSYNQTTCTQYDITQDVVDTLQGWTNNFWTILKINLDTCCSPLRCQTINYECIPAKCPQLYPPQDGQIQPSNSTRDVGSKVTYSCSTGYRISNVWPPSRSCKLVTSRLPSNGRLQVSKYDWNRRNPRCDLDPKACNMSVRPLYSLGHLCFEDHFNKADLKSSSESNAFCTSKGSSLLLLSNEDVRSLLFEIVRKATSLYGNGSTDSYWIRGNKNFLPDYSKKMCYYVKVIDLSSVIADVAQDTIEYINDGIAVYGTKVCSTKRGFLCQYEPYKADKCESIIDAPNNGWVHLTDGKIGTVAKYGCNVGFALGNRANAERQCLPSGLWDGTTPTCELVDCGPPPMGTGMANIFGLEDTKYGSVVEYACQSGFSLQTTDGDNTRECLANGHWSDETIWCTQVSDRTNNTATSLPVQVSDPTKNPANSLPVRSQPNVRFDGASIGIGIAVGVLAVGLVVAVVLIYRRYSSMKPTGVSRSGNPVIIDPISNPVFDNLERIEKDGEQAVSDRPTNHYATPIVNPDKKGSAA</sequence>